<feature type="non-terminal residue" evidence="2">
    <location>
        <position position="298"/>
    </location>
</feature>
<proteinExistence type="predicted"/>
<dbReference type="AlphaFoldDB" id="A0AAV2PRU2"/>
<dbReference type="EMBL" id="CAXKWB010001371">
    <property type="protein sequence ID" value="CAL4064155.1"/>
    <property type="molecule type" value="Genomic_DNA"/>
</dbReference>
<name>A0AAV2PRU2_MEGNR</name>
<protein>
    <submittedName>
        <fullName evidence="2">Uncharacterized protein</fullName>
    </submittedName>
</protein>
<feature type="region of interest" description="Disordered" evidence="1">
    <location>
        <begin position="99"/>
        <end position="201"/>
    </location>
</feature>
<feature type="compositionally biased region" description="Basic and acidic residues" evidence="1">
    <location>
        <begin position="240"/>
        <end position="256"/>
    </location>
</feature>
<organism evidence="2 3">
    <name type="scientific">Meganyctiphanes norvegica</name>
    <name type="common">Northern krill</name>
    <name type="synonym">Thysanopoda norvegica</name>
    <dbReference type="NCBI Taxonomy" id="48144"/>
    <lineage>
        <taxon>Eukaryota</taxon>
        <taxon>Metazoa</taxon>
        <taxon>Ecdysozoa</taxon>
        <taxon>Arthropoda</taxon>
        <taxon>Crustacea</taxon>
        <taxon>Multicrustacea</taxon>
        <taxon>Malacostraca</taxon>
        <taxon>Eumalacostraca</taxon>
        <taxon>Eucarida</taxon>
        <taxon>Euphausiacea</taxon>
        <taxon>Euphausiidae</taxon>
        <taxon>Meganyctiphanes</taxon>
    </lineage>
</organism>
<gene>
    <name evidence="2" type="ORF">MNOR_LOCUS3876</name>
</gene>
<evidence type="ECO:0000256" key="1">
    <source>
        <dbReference type="SAM" id="MobiDB-lite"/>
    </source>
</evidence>
<evidence type="ECO:0000313" key="3">
    <source>
        <dbReference type="Proteomes" id="UP001497623"/>
    </source>
</evidence>
<reference evidence="2 3" key="1">
    <citation type="submission" date="2024-05" db="EMBL/GenBank/DDBJ databases">
        <authorList>
            <person name="Wallberg A."/>
        </authorList>
    </citation>
    <scope>NUCLEOTIDE SEQUENCE [LARGE SCALE GENOMIC DNA]</scope>
</reference>
<comment type="caution">
    <text evidence="2">The sequence shown here is derived from an EMBL/GenBank/DDBJ whole genome shotgun (WGS) entry which is preliminary data.</text>
</comment>
<dbReference type="Proteomes" id="UP001497623">
    <property type="component" value="Unassembled WGS sequence"/>
</dbReference>
<evidence type="ECO:0000313" key="2">
    <source>
        <dbReference type="EMBL" id="CAL4064155.1"/>
    </source>
</evidence>
<keyword evidence="3" id="KW-1185">Reference proteome</keyword>
<feature type="region of interest" description="Disordered" evidence="1">
    <location>
        <begin position="234"/>
        <end position="256"/>
    </location>
</feature>
<sequence length="298" mass="33875">MATHTLTPPRSMPAQAMLDMARSLPRDYGASFRKSLKDSYRELRALPMSPVPPNIPLGHSSSFRERLGGSWDQLETGQNLESSKHQLLRASWDQLDTRSRDNTVDMRNHSLNRRETSSRRDSSHRSHRDHSSSRRDNSLSRRDASSNRRDTSLSRRDSTLSRRDTSSSRRDGSQTRRDSSIGRRDGTLSRRDNSLTRRDTSLTRKDNLSSYDDLAQPLYHGMDSLLSHTLCRPHHHRKNEHTPPKEDKVEGESDRNLTTELASRLPTELASPRDSVAGVKGLLNEPGQNNCFINSAVQ</sequence>
<accession>A0AAV2PRU2</accession>